<evidence type="ECO:0000256" key="2">
    <source>
        <dbReference type="ARBA" id="ARBA00009477"/>
    </source>
</evidence>
<feature type="domain" description="Multidrug resistance protein MdtA-like C-terminal permuted SH3" evidence="8">
    <location>
        <begin position="290"/>
        <end position="349"/>
    </location>
</feature>
<protein>
    <submittedName>
        <fullName evidence="9">RND family efflux transporter MFP subunit</fullName>
    </submittedName>
</protein>
<dbReference type="SUPFAM" id="SSF111369">
    <property type="entry name" value="HlyD-like secretion proteins"/>
    <property type="match status" value="1"/>
</dbReference>
<feature type="domain" description="Multidrug resistance protein MdtA-like barrel-sandwich hybrid" evidence="6">
    <location>
        <begin position="65"/>
        <end position="199"/>
    </location>
</feature>
<comment type="subcellular location">
    <subcellularLocation>
        <location evidence="1">Cell envelope</location>
    </subcellularLocation>
</comment>
<dbReference type="Pfam" id="PF25954">
    <property type="entry name" value="Beta-barrel_RND_2"/>
    <property type="match status" value="1"/>
</dbReference>
<comment type="caution">
    <text evidence="9">The sequence shown here is derived from an EMBL/GenBank/DDBJ whole genome shotgun (WGS) entry which is preliminary data.</text>
</comment>
<dbReference type="Pfam" id="PF25967">
    <property type="entry name" value="RND-MFP_C"/>
    <property type="match status" value="1"/>
</dbReference>
<dbReference type="NCBIfam" id="TIGR01730">
    <property type="entry name" value="RND_mfp"/>
    <property type="match status" value="1"/>
</dbReference>
<dbReference type="Gene3D" id="2.40.50.100">
    <property type="match status" value="1"/>
</dbReference>
<reference evidence="9 10" key="1">
    <citation type="submission" date="2013-04" db="EMBL/GenBank/DDBJ databases">
        <title>Hyphomonas hirschiana VP5 Genome Sequencing.</title>
        <authorList>
            <person name="Lai Q."/>
            <person name="Shao Z."/>
        </authorList>
    </citation>
    <scope>NUCLEOTIDE SEQUENCE [LARGE SCALE GENOMIC DNA]</scope>
    <source>
        <strain evidence="9 10">VP5</strain>
    </source>
</reference>
<evidence type="ECO:0000313" key="10">
    <source>
        <dbReference type="Proteomes" id="UP000025061"/>
    </source>
</evidence>
<dbReference type="InterPro" id="IPR006143">
    <property type="entry name" value="RND_pump_MFP"/>
</dbReference>
<dbReference type="AlphaFoldDB" id="A0A059FIS2"/>
<name>A0A059FIS2_9PROT</name>
<sequence>MHSITLKTLLFTPVCSGLLLFLLSALPAYAQSGAARVSVAAVETEEIVEQLTLTGTVTAARRSPISSEIAGKIAQLQVEEGDRIPSGGVLATLDARRARLASRQAQAAMRQAEAELVDAERRLEMARRLAERRAVSEDERGTLETEVQTDRAVLERLRAEAGEQALLIDMHEIRAPFAGVVAQRFTEAGAWVEPGDPVVELVDLDQLRIDVAAPQEFYPRLAGGARATVRLDAQPGSALEGTLLSAVPVASPGSRTFLARIVVSNENAALMPGLSAKVTLHLPTGNRHPVIPRDALIRHPDGRTTAWVVVSAGGALTAQERNIVTGRAFAGRVEVRRGLSDGDSVVTEGNEGLQPGQAVEIVRNAS</sequence>
<evidence type="ECO:0000259" key="6">
    <source>
        <dbReference type="Pfam" id="PF25917"/>
    </source>
</evidence>
<keyword evidence="4" id="KW-0175">Coiled coil</keyword>
<evidence type="ECO:0000259" key="7">
    <source>
        <dbReference type="Pfam" id="PF25954"/>
    </source>
</evidence>
<keyword evidence="10" id="KW-1185">Reference proteome</keyword>
<dbReference type="Gene3D" id="2.40.30.170">
    <property type="match status" value="1"/>
</dbReference>
<comment type="similarity">
    <text evidence="2">Belongs to the membrane fusion protein (MFP) (TC 8.A.1) family.</text>
</comment>
<evidence type="ECO:0000256" key="5">
    <source>
        <dbReference type="SAM" id="SignalP"/>
    </source>
</evidence>
<dbReference type="Proteomes" id="UP000025061">
    <property type="component" value="Unassembled WGS sequence"/>
</dbReference>
<dbReference type="Gene3D" id="1.10.287.470">
    <property type="entry name" value="Helix hairpin bin"/>
    <property type="match status" value="1"/>
</dbReference>
<proteinExistence type="inferred from homology"/>
<keyword evidence="3" id="KW-0813">Transport</keyword>
<dbReference type="EMBL" id="ARYI01000012">
    <property type="protein sequence ID" value="KCZ90530.1"/>
    <property type="molecule type" value="Genomic_DNA"/>
</dbReference>
<organism evidence="9 10">
    <name type="scientific">Hyphomonas hirschiana VP5</name>
    <dbReference type="NCBI Taxonomy" id="1280951"/>
    <lineage>
        <taxon>Bacteria</taxon>
        <taxon>Pseudomonadati</taxon>
        <taxon>Pseudomonadota</taxon>
        <taxon>Alphaproteobacteria</taxon>
        <taxon>Hyphomonadales</taxon>
        <taxon>Hyphomonadaceae</taxon>
        <taxon>Hyphomonas</taxon>
    </lineage>
</organism>
<dbReference type="PANTHER" id="PTHR30469">
    <property type="entry name" value="MULTIDRUG RESISTANCE PROTEIN MDTA"/>
    <property type="match status" value="1"/>
</dbReference>
<dbReference type="InterPro" id="IPR058792">
    <property type="entry name" value="Beta-barrel_RND_2"/>
</dbReference>
<evidence type="ECO:0000256" key="1">
    <source>
        <dbReference type="ARBA" id="ARBA00004196"/>
    </source>
</evidence>
<keyword evidence="5" id="KW-0732">Signal</keyword>
<feature type="domain" description="CusB-like beta-barrel" evidence="7">
    <location>
        <begin position="209"/>
        <end position="281"/>
    </location>
</feature>
<dbReference type="GO" id="GO:1990281">
    <property type="term" value="C:efflux pump complex"/>
    <property type="evidence" value="ECO:0007669"/>
    <property type="project" value="TreeGrafter"/>
</dbReference>
<dbReference type="PANTHER" id="PTHR30469:SF38">
    <property type="entry name" value="HLYD FAMILY SECRETION PROTEIN"/>
    <property type="match status" value="1"/>
</dbReference>
<feature type="coiled-coil region" evidence="4">
    <location>
        <begin position="95"/>
        <end position="129"/>
    </location>
</feature>
<feature type="signal peptide" evidence="5">
    <location>
        <begin position="1"/>
        <end position="30"/>
    </location>
</feature>
<dbReference type="InterPro" id="IPR058625">
    <property type="entry name" value="MdtA-like_BSH"/>
</dbReference>
<feature type="chain" id="PRO_5001577435" evidence="5">
    <location>
        <begin position="31"/>
        <end position="366"/>
    </location>
</feature>
<evidence type="ECO:0000259" key="8">
    <source>
        <dbReference type="Pfam" id="PF25967"/>
    </source>
</evidence>
<accession>A0A059FIS2</accession>
<evidence type="ECO:0000313" key="9">
    <source>
        <dbReference type="EMBL" id="KCZ90530.1"/>
    </source>
</evidence>
<dbReference type="GO" id="GO:0015562">
    <property type="term" value="F:efflux transmembrane transporter activity"/>
    <property type="evidence" value="ECO:0007669"/>
    <property type="project" value="TreeGrafter"/>
</dbReference>
<evidence type="ECO:0000256" key="3">
    <source>
        <dbReference type="ARBA" id="ARBA00022448"/>
    </source>
</evidence>
<dbReference type="Pfam" id="PF25917">
    <property type="entry name" value="BSH_RND"/>
    <property type="match status" value="1"/>
</dbReference>
<dbReference type="PATRIC" id="fig|1280951.3.peg.2692"/>
<dbReference type="InterPro" id="IPR058627">
    <property type="entry name" value="MdtA-like_C"/>
</dbReference>
<evidence type="ECO:0000256" key="4">
    <source>
        <dbReference type="SAM" id="Coils"/>
    </source>
</evidence>
<gene>
    <name evidence="9" type="ORF">HHI_13365</name>
</gene>
<dbReference type="Gene3D" id="2.40.420.20">
    <property type="match status" value="1"/>
</dbReference>